<keyword evidence="4" id="KW-1185">Reference proteome</keyword>
<evidence type="ECO:0000256" key="2">
    <source>
        <dbReference type="SAM" id="Phobius"/>
    </source>
</evidence>
<feature type="transmembrane region" description="Helical" evidence="2">
    <location>
        <begin position="377"/>
        <end position="396"/>
    </location>
</feature>
<feature type="transmembrane region" description="Helical" evidence="2">
    <location>
        <begin position="403"/>
        <end position="424"/>
    </location>
</feature>
<feature type="transmembrane region" description="Helical" evidence="2">
    <location>
        <begin position="457"/>
        <end position="482"/>
    </location>
</feature>
<dbReference type="Proteomes" id="UP001596328">
    <property type="component" value="Unassembled WGS sequence"/>
</dbReference>
<name>A0ABD5RZR6_9EURY</name>
<dbReference type="Pfam" id="PF02667">
    <property type="entry name" value="SCFA_trans"/>
    <property type="match status" value="1"/>
</dbReference>
<dbReference type="InterPro" id="IPR006160">
    <property type="entry name" value="SCFA_transpt_AtoE"/>
</dbReference>
<evidence type="ECO:0000256" key="1">
    <source>
        <dbReference type="SAM" id="MobiDB-lite"/>
    </source>
</evidence>
<feature type="transmembrane region" description="Helical" evidence="2">
    <location>
        <begin position="489"/>
        <end position="513"/>
    </location>
</feature>
<feature type="transmembrane region" description="Helical" evidence="2">
    <location>
        <begin position="315"/>
        <end position="333"/>
    </location>
</feature>
<comment type="caution">
    <text evidence="3">The sequence shown here is derived from an EMBL/GenBank/DDBJ whole genome shotgun (WGS) entry which is preliminary data.</text>
</comment>
<keyword evidence="2" id="KW-1133">Transmembrane helix</keyword>
<dbReference type="AlphaFoldDB" id="A0ABD5RZR6"/>
<feature type="transmembrane region" description="Helical" evidence="2">
    <location>
        <begin position="168"/>
        <end position="189"/>
    </location>
</feature>
<dbReference type="PANTHER" id="PTHR41983">
    <property type="entry name" value="SHORT-CHAIN FATTY ACID TRANSPORTER-RELATED"/>
    <property type="match status" value="1"/>
</dbReference>
<proteinExistence type="predicted"/>
<feature type="transmembrane region" description="Helical" evidence="2">
    <location>
        <begin position="340"/>
        <end position="357"/>
    </location>
</feature>
<evidence type="ECO:0000313" key="4">
    <source>
        <dbReference type="Proteomes" id="UP001596328"/>
    </source>
</evidence>
<feature type="transmembrane region" description="Helical" evidence="2">
    <location>
        <begin position="127"/>
        <end position="148"/>
    </location>
</feature>
<sequence length="522" mass="55652">MDGIGCEPIVDADGSGWGVSTEQSNRTEGTVLQRMGTRLSKRVERWMPSPFIFAILLTYVVFAAAILVQGTGPVQAVQYWFDGFWVLLSFTMQAVLILVTGFVVAYHPFVQNQIKRLLSIPSSARQGILLVALIAMVTAWFHWGLGLIVGGLLAREMGRQGHERGLNLHYPLLCVAGYMGLALTWNMGLSGASALLMNTPNNVFIERGIVEGLVPVTQTIFHPYMIVLLVLGILYSLGALYVLSPPDDDSEGITAFVPKSELTEETVSAGDTTADDRPSTTDESVESDRPAAESAESESTSTSPTPSDRLNNSRIIGGVMALTGVVFAIYTFATQGLNALNLNTVNFTFLFVGLALFTSPEAYEDQFSEAVDSTSDIILQFPFYAGIIGVTTNSGLAETIAEAIVGLAGAETLPAAVVLVSAVVNTFVPSGGGEWTVIGPIVIPAAQDLGVPVGQTVIAYTFGASLADLVQPFWALPLLAITDMRARDIFGYAIMMLLLVLPAVLVGVVVVPYSGFWGSLPI</sequence>
<reference evidence="3 4" key="1">
    <citation type="journal article" date="2019" name="Int. J. Syst. Evol. Microbiol.">
        <title>The Global Catalogue of Microorganisms (GCM) 10K type strain sequencing project: providing services to taxonomists for standard genome sequencing and annotation.</title>
        <authorList>
            <consortium name="The Broad Institute Genomics Platform"/>
            <consortium name="The Broad Institute Genome Sequencing Center for Infectious Disease"/>
            <person name="Wu L."/>
            <person name="Ma J."/>
        </authorList>
    </citation>
    <scope>NUCLEOTIDE SEQUENCE [LARGE SCALE GENOMIC DNA]</scope>
    <source>
        <strain evidence="3 4">NBRC 111368</strain>
    </source>
</reference>
<protein>
    <submittedName>
        <fullName evidence="3">Short-chain fatty acid transporter</fullName>
    </submittedName>
</protein>
<feature type="transmembrane region" description="Helical" evidence="2">
    <location>
        <begin position="51"/>
        <end position="72"/>
    </location>
</feature>
<dbReference type="PANTHER" id="PTHR41983:SF2">
    <property type="entry name" value="SHORT-CHAIN FATTY ACID TRANSPORTER-RELATED"/>
    <property type="match status" value="1"/>
</dbReference>
<evidence type="ECO:0000313" key="3">
    <source>
        <dbReference type="EMBL" id="MFC6724408.1"/>
    </source>
</evidence>
<gene>
    <name evidence="3" type="ORF">ACFQE1_08485</name>
</gene>
<feature type="compositionally biased region" description="Low complexity" evidence="1">
    <location>
        <begin position="292"/>
        <end position="307"/>
    </location>
</feature>
<accession>A0ABD5RZR6</accession>
<feature type="transmembrane region" description="Helical" evidence="2">
    <location>
        <begin position="224"/>
        <end position="243"/>
    </location>
</feature>
<feature type="region of interest" description="Disordered" evidence="1">
    <location>
        <begin position="264"/>
        <end position="310"/>
    </location>
</feature>
<feature type="transmembrane region" description="Helical" evidence="2">
    <location>
        <begin position="84"/>
        <end position="106"/>
    </location>
</feature>
<keyword evidence="2" id="KW-0472">Membrane</keyword>
<feature type="compositionally biased region" description="Basic and acidic residues" evidence="1">
    <location>
        <begin position="274"/>
        <end position="291"/>
    </location>
</feature>
<organism evidence="3 4">
    <name type="scientific">Halobium palmae</name>
    <dbReference type="NCBI Taxonomy" id="1776492"/>
    <lineage>
        <taxon>Archaea</taxon>
        <taxon>Methanobacteriati</taxon>
        <taxon>Methanobacteriota</taxon>
        <taxon>Stenosarchaea group</taxon>
        <taxon>Halobacteria</taxon>
        <taxon>Halobacteriales</taxon>
        <taxon>Haloferacaceae</taxon>
        <taxon>Halobium</taxon>
    </lineage>
</organism>
<keyword evidence="2" id="KW-0812">Transmembrane</keyword>
<dbReference type="EMBL" id="JBHSWU010000174">
    <property type="protein sequence ID" value="MFC6724408.1"/>
    <property type="molecule type" value="Genomic_DNA"/>
</dbReference>